<dbReference type="InterPro" id="IPR000413">
    <property type="entry name" value="Integrin_alpha"/>
</dbReference>
<sequence length="720" mass="74664">MNTVGSTMVQLRTLVVLSLCMLILMSGSHALAASGEVLGHQKISDTEGMFAGILDDNDYFGTSVASLGDLDGDGVGDLAVGAHRDDDGGSDRGAVWILFLNPDGTVDRHQKISCTDGAFQGTLDDNDYFGASVASLGDLDGDGVSDLAVGAFLDDDGEVNDQGAVWILFLNANGTVQSHQKISQTDGGFGGDLDPNDQFGSSVSFLGDLDGDGVGDLAVGAYADDNGGVNRGAVWILFLNPNGTVSSYQKISDTVGGFDGVLEDNDYFGNSLASLGDLDGDGVIDLAVGAFDDDDGGTNRGAVWILLLNTNGTVQSHQKISQAYGGFTGVLDDYDRFGSSIALLRDLDGHGANDLAVGARTDGGSGEQGVWVLFLNSDGTVESHQKISETEGGFNGDLDGQDDFGVSAASLGDLNGNGVGDLAVGAWRDDDGASNRGAVWILFLDGIPRGACCFESGVCEYLSETECLDQGGMWQDAGGVCDPNPCPQPGACCFPDGACQLLPQSACGSASGSWQGYGVPCDPNPCTGACFDLLSCECFPVVSDSALSQCTHPGGHYHAQYQFLGEGSSCPIDPNSVEGACCAIGGCIQLTCQECDEIVSGVFHGPNTVCDPDPCPTSQVDETRNLPPAVGLSVPSPSPALTVITFQMELPKDATVNLRLFDITGTVVKTLVDGEQYTAGVHGFSLDPGGQDGRRLPAGIYYLRLEVGGMRQTRRIVLAH</sequence>
<dbReference type="InterPro" id="IPR013517">
    <property type="entry name" value="FG-GAP"/>
</dbReference>
<dbReference type="SMART" id="SM00191">
    <property type="entry name" value="Int_alpha"/>
    <property type="match status" value="6"/>
</dbReference>
<dbReference type="PANTHER" id="PTHR23220">
    <property type="entry name" value="INTEGRIN ALPHA"/>
    <property type="match status" value="1"/>
</dbReference>
<keyword evidence="2" id="KW-0677">Repeat</keyword>
<dbReference type="InterPro" id="IPR013519">
    <property type="entry name" value="Int_alpha_beta-p"/>
</dbReference>
<keyword evidence="7" id="KW-1185">Reference proteome</keyword>
<dbReference type="PROSITE" id="PS51470">
    <property type="entry name" value="FG_GAP"/>
    <property type="match status" value="5"/>
</dbReference>
<evidence type="ECO:0000256" key="3">
    <source>
        <dbReference type="ARBA" id="ARBA00023180"/>
    </source>
</evidence>
<proteinExistence type="predicted"/>
<dbReference type="EMBL" id="JBHPKH010000089">
    <property type="protein sequence ID" value="MFC1573175.1"/>
    <property type="molecule type" value="Genomic_DNA"/>
</dbReference>
<evidence type="ECO:0000256" key="1">
    <source>
        <dbReference type="ARBA" id="ARBA00022729"/>
    </source>
</evidence>
<accession>A0ABV6YLI0</accession>
<dbReference type="InterPro" id="IPR026444">
    <property type="entry name" value="Secre_tail"/>
</dbReference>
<keyword evidence="1 4" id="KW-0732">Signal</keyword>
<dbReference type="InterPro" id="IPR028994">
    <property type="entry name" value="Integrin_alpha_N"/>
</dbReference>
<dbReference type="PRINTS" id="PR01185">
    <property type="entry name" value="INTEGRINA"/>
</dbReference>
<dbReference type="Pfam" id="PF01839">
    <property type="entry name" value="FG-GAP"/>
    <property type="match status" value="4"/>
</dbReference>
<protein>
    <submittedName>
        <fullName evidence="6">FlgD immunoglobulin-like domain containing protein</fullName>
    </submittedName>
</protein>
<keyword evidence="3" id="KW-0325">Glycoprotein</keyword>
<reference evidence="6 7" key="1">
    <citation type="submission" date="2024-09" db="EMBL/GenBank/DDBJ databases">
        <authorList>
            <person name="D'Angelo T."/>
        </authorList>
    </citation>
    <scope>NUCLEOTIDE SEQUENCE [LARGE SCALE GENOMIC DNA]</scope>
    <source>
        <strain evidence="6">SAG AM-320-E07</strain>
    </source>
</reference>
<dbReference type="NCBIfam" id="TIGR04183">
    <property type="entry name" value="Por_Secre_tail"/>
    <property type="match status" value="1"/>
</dbReference>
<dbReference type="SUPFAM" id="SSF69318">
    <property type="entry name" value="Integrin alpha N-terminal domain"/>
    <property type="match status" value="2"/>
</dbReference>
<feature type="chain" id="PRO_5045061642" evidence="4">
    <location>
        <begin position="33"/>
        <end position="720"/>
    </location>
</feature>
<dbReference type="PANTHER" id="PTHR23220:SF122">
    <property type="entry name" value="INTEGRIN ALPHA-PS1"/>
    <property type="match status" value="1"/>
</dbReference>
<gene>
    <name evidence="6" type="ORF">ACFL6M_06205</name>
</gene>
<evidence type="ECO:0000313" key="6">
    <source>
        <dbReference type="EMBL" id="MFC1573175.1"/>
    </source>
</evidence>
<organism evidence="6 7">
    <name type="scientific">Eiseniibacteriota bacterium</name>
    <dbReference type="NCBI Taxonomy" id="2212470"/>
    <lineage>
        <taxon>Bacteria</taxon>
        <taxon>Candidatus Eiseniibacteriota</taxon>
    </lineage>
</organism>
<feature type="domain" description="FlgD/Vpr Ig-like" evidence="5">
    <location>
        <begin position="644"/>
        <end position="706"/>
    </location>
</feature>
<dbReference type="InterPro" id="IPR025965">
    <property type="entry name" value="FlgD/Vpr_Ig-like"/>
</dbReference>
<feature type="signal peptide" evidence="4">
    <location>
        <begin position="1"/>
        <end position="32"/>
    </location>
</feature>
<evidence type="ECO:0000256" key="4">
    <source>
        <dbReference type="SAM" id="SignalP"/>
    </source>
</evidence>
<evidence type="ECO:0000313" key="7">
    <source>
        <dbReference type="Proteomes" id="UP001593833"/>
    </source>
</evidence>
<dbReference type="Pfam" id="PF13860">
    <property type="entry name" value="FlgD_ig"/>
    <property type="match status" value="1"/>
</dbReference>
<dbReference type="Proteomes" id="UP001593833">
    <property type="component" value="Unassembled WGS sequence"/>
</dbReference>
<dbReference type="Gene3D" id="2.130.10.130">
    <property type="entry name" value="Integrin alpha, N-terminal"/>
    <property type="match status" value="4"/>
</dbReference>
<comment type="caution">
    <text evidence="6">The sequence shown here is derived from an EMBL/GenBank/DDBJ whole genome shotgun (WGS) entry which is preliminary data.</text>
</comment>
<dbReference type="Gene3D" id="2.60.40.4070">
    <property type="match status" value="1"/>
</dbReference>
<evidence type="ECO:0000259" key="5">
    <source>
        <dbReference type="Pfam" id="PF13860"/>
    </source>
</evidence>
<evidence type="ECO:0000256" key="2">
    <source>
        <dbReference type="ARBA" id="ARBA00022737"/>
    </source>
</evidence>
<name>A0ABV6YLI0_UNCEI</name>